<dbReference type="Proteomes" id="UP000018851">
    <property type="component" value="Chromosome"/>
</dbReference>
<dbReference type="OrthoDB" id="423529at2"/>
<dbReference type="InterPro" id="IPR022060">
    <property type="entry name" value="DUF3616"/>
</dbReference>
<keyword evidence="3" id="KW-1185">Reference proteome</keyword>
<dbReference type="HOGENOM" id="CLU_039497_0_0_5"/>
<name>W0AJB2_9SPHN</name>
<dbReference type="EMBL" id="CP006644">
    <property type="protein sequence ID" value="AHE56637.1"/>
    <property type="molecule type" value="Genomic_DNA"/>
</dbReference>
<feature type="domain" description="DUF3616" evidence="1">
    <location>
        <begin position="30"/>
        <end position="349"/>
    </location>
</feature>
<evidence type="ECO:0000313" key="2">
    <source>
        <dbReference type="EMBL" id="AHE56637.1"/>
    </source>
</evidence>
<dbReference type="RefSeq" id="WP_025294739.1">
    <property type="nucleotide sequence ID" value="NZ_CP006644.1"/>
</dbReference>
<evidence type="ECO:0000259" key="1">
    <source>
        <dbReference type="Pfam" id="PF12275"/>
    </source>
</evidence>
<evidence type="ECO:0000313" key="3">
    <source>
        <dbReference type="Proteomes" id="UP000018851"/>
    </source>
</evidence>
<dbReference type="PATRIC" id="fig|1123269.5.peg.4931"/>
<dbReference type="eggNOG" id="COG0454">
    <property type="taxonomic scope" value="Bacteria"/>
</dbReference>
<organism evidence="2 3">
    <name type="scientific">Sphingomonas sanxanigenens DSM 19645 = NX02</name>
    <dbReference type="NCBI Taxonomy" id="1123269"/>
    <lineage>
        <taxon>Bacteria</taxon>
        <taxon>Pseudomonadati</taxon>
        <taxon>Pseudomonadota</taxon>
        <taxon>Alphaproteobacteria</taxon>
        <taxon>Sphingomonadales</taxon>
        <taxon>Sphingomonadaceae</taxon>
        <taxon>Sphingomonas</taxon>
    </lineage>
</organism>
<reference evidence="2 3" key="1">
    <citation type="submission" date="2013-07" db="EMBL/GenBank/DDBJ databases">
        <title>Completed genome of Sphingomonas sanxanigenens NX02.</title>
        <authorList>
            <person name="Ma T."/>
            <person name="Huang H."/>
            <person name="Wu M."/>
            <person name="Li X."/>
            <person name="Li G."/>
        </authorList>
    </citation>
    <scope>NUCLEOTIDE SEQUENCE [LARGE SCALE GENOMIC DNA]</scope>
    <source>
        <strain evidence="2 3">NX02</strain>
    </source>
</reference>
<protein>
    <recommendedName>
        <fullName evidence="1">DUF3616 domain-containing protein</fullName>
    </recommendedName>
</protein>
<gene>
    <name evidence="2" type="ORF">NX02_25150</name>
</gene>
<dbReference type="AlphaFoldDB" id="W0AJB2"/>
<accession>W0AJB2</accession>
<dbReference type="Pfam" id="PF12275">
    <property type="entry name" value="DUF3616"/>
    <property type="match status" value="1"/>
</dbReference>
<dbReference type="STRING" id="1123269.NX02_25150"/>
<sequence length="355" mass="39373">MATRGWPKPDKPVARIELRFGDQHHDILTNVSAGTRVGDTMFVASDEDAILNRFLLRDGLWQEDGSCHLDTLLPLEWKEEEADLEGLAVDDGWLWLVGSHARTRRKPEKEADACIDLDRLADLKDTRPRCLLARVPMVERGDGHVPVARDGDRRAGMLRQTKHGNALAKALRKDPLIAPFTRVPAKEGGVDVEGIAVCGDRIAIGMRGPVIATHALLVEFRFTVKPSGRLAIVGTPFNRLLAMEGLGIRDLKRCDDDLLILAGPTTGLSGPCALYRWKDWAKDPPRDAHKVRLHRPERIVELPFGRGTDHPEGLALWDADTNGLRHILVLNDSPGADRVDPEHRTIVADLFRLPG</sequence>
<dbReference type="KEGG" id="ssan:NX02_25150"/>
<proteinExistence type="predicted"/>